<accession>A0A087FX76</accession>
<keyword evidence="1" id="KW-0812">Transmembrane</keyword>
<keyword evidence="1" id="KW-1133">Transmembrane helix</keyword>
<gene>
    <name evidence="2" type="ORF">AALP_AAs59482U000500</name>
</gene>
<evidence type="ECO:0000256" key="1">
    <source>
        <dbReference type="SAM" id="Phobius"/>
    </source>
</evidence>
<dbReference type="Proteomes" id="UP000029120">
    <property type="component" value="Unassembled WGS sequence"/>
</dbReference>
<dbReference type="OrthoDB" id="19039at2759"/>
<reference evidence="3" key="1">
    <citation type="journal article" date="2015" name="Nat. Plants">
        <title>Genome expansion of Arabis alpina linked with retrotransposition and reduced symmetric DNA methylation.</title>
        <authorList>
            <person name="Willing E.M."/>
            <person name="Rawat V."/>
            <person name="Mandakova T."/>
            <person name="Maumus F."/>
            <person name="James G.V."/>
            <person name="Nordstroem K.J."/>
            <person name="Becker C."/>
            <person name="Warthmann N."/>
            <person name="Chica C."/>
            <person name="Szarzynska B."/>
            <person name="Zytnicki M."/>
            <person name="Albani M.C."/>
            <person name="Kiefer C."/>
            <person name="Bergonzi S."/>
            <person name="Castaings L."/>
            <person name="Mateos J.L."/>
            <person name="Berns M.C."/>
            <person name="Bujdoso N."/>
            <person name="Piofczyk T."/>
            <person name="de Lorenzo L."/>
            <person name="Barrero-Sicilia C."/>
            <person name="Mateos I."/>
            <person name="Piednoel M."/>
            <person name="Hagmann J."/>
            <person name="Chen-Min-Tao R."/>
            <person name="Iglesias-Fernandez R."/>
            <person name="Schuster S.C."/>
            <person name="Alonso-Blanco C."/>
            <person name="Roudier F."/>
            <person name="Carbonero P."/>
            <person name="Paz-Ares J."/>
            <person name="Davis S.J."/>
            <person name="Pecinka A."/>
            <person name="Quesneville H."/>
            <person name="Colot V."/>
            <person name="Lysak M.A."/>
            <person name="Weigel D."/>
            <person name="Coupland G."/>
            <person name="Schneeberger K."/>
        </authorList>
    </citation>
    <scope>NUCLEOTIDE SEQUENCE [LARGE SCALE GENOMIC DNA]</scope>
    <source>
        <strain evidence="3">cv. Pajares</strain>
    </source>
</reference>
<feature type="transmembrane region" description="Helical" evidence="1">
    <location>
        <begin position="12"/>
        <end position="28"/>
    </location>
</feature>
<name>A0A087FX76_ARAAL</name>
<keyword evidence="3" id="KW-1185">Reference proteome</keyword>
<evidence type="ECO:0000313" key="2">
    <source>
        <dbReference type="EMBL" id="KFK22228.1"/>
    </source>
</evidence>
<keyword evidence="1" id="KW-0472">Membrane</keyword>
<evidence type="ECO:0000313" key="3">
    <source>
        <dbReference type="Proteomes" id="UP000029120"/>
    </source>
</evidence>
<dbReference type="AlphaFoldDB" id="A0A087FX76"/>
<sequence>MAKFLQSFGYDVILGSIAAIYVLMAPYTKKLSWTR</sequence>
<organism evidence="2 3">
    <name type="scientific">Arabis alpina</name>
    <name type="common">Alpine rock-cress</name>
    <dbReference type="NCBI Taxonomy" id="50452"/>
    <lineage>
        <taxon>Eukaryota</taxon>
        <taxon>Viridiplantae</taxon>
        <taxon>Streptophyta</taxon>
        <taxon>Embryophyta</taxon>
        <taxon>Tracheophyta</taxon>
        <taxon>Spermatophyta</taxon>
        <taxon>Magnoliopsida</taxon>
        <taxon>eudicotyledons</taxon>
        <taxon>Gunneridae</taxon>
        <taxon>Pentapetalae</taxon>
        <taxon>rosids</taxon>
        <taxon>malvids</taxon>
        <taxon>Brassicales</taxon>
        <taxon>Brassicaceae</taxon>
        <taxon>Arabideae</taxon>
        <taxon>Arabis</taxon>
    </lineage>
</organism>
<dbReference type="Gramene" id="KFK22228">
    <property type="protein sequence ID" value="KFK22228"/>
    <property type="gene ID" value="AALP_AAs59482U000500"/>
</dbReference>
<dbReference type="EMBL" id="KL991164">
    <property type="protein sequence ID" value="KFK22228.1"/>
    <property type="molecule type" value="Genomic_DNA"/>
</dbReference>
<proteinExistence type="predicted"/>
<protein>
    <submittedName>
        <fullName evidence="2">Uncharacterized protein</fullName>
    </submittedName>
</protein>